<dbReference type="GO" id="GO:0003676">
    <property type="term" value="F:nucleic acid binding"/>
    <property type="evidence" value="ECO:0007669"/>
    <property type="project" value="InterPro"/>
</dbReference>
<keyword evidence="12" id="KW-0614">Plasmid</keyword>
<evidence type="ECO:0000256" key="8">
    <source>
        <dbReference type="PIRSR" id="PIRSR640255-1"/>
    </source>
</evidence>
<dbReference type="GO" id="GO:0004519">
    <property type="term" value="F:endonuclease activity"/>
    <property type="evidence" value="ECO:0007669"/>
    <property type="project" value="UniProtKB-KW"/>
</dbReference>
<evidence type="ECO:0000313" key="13">
    <source>
        <dbReference type="Proteomes" id="UP000000493"/>
    </source>
</evidence>
<protein>
    <submittedName>
        <fullName evidence="12">DNA/RNA non-specific endonuclease</fullName>
    </submittedName>
</protein>
<dbReference type="PANTHER" id="PTHR13966">
    <property type="entry name" value="ENDONUCLEASE RELATED"/>
    <property type="match status" value="1"/>
</dbReference>
<comment type="cofactor">
    <cofactor evidence="1">
        <name>Mg(2+)</name>
        <dbReference type="ChEBI" id="CHEBI:18420"/>
    </cofactor>
</comment>
<dbReference type="CDD" id="cd00063">
    <property type="entry name" value="FN3"/>
    <property type="match status" value="3"/>
</dbReference>
<name>A0A7U3ZRP3_RUNSL</name>
<dbReference type="KEGG" id="rsi:Runsl_5829"/>
<reference evidence="13" key="1">
    <citation type="submission" date="2011-06" db="EMBL/GenBank/DDBJ databases">
        <title>The complete genome of plasmid 3 of Runella slithyformis DSM 19594.</title>
        <authorList>
            <consortium name="US DOE Joint Genome Institute (JGI-PGF)"/>
            <person name="Lucas S."/>
            <person name="Han J."/>
            <person name="Lapidus A."/>
            <person name="Bruce D."/>
            <person name="Goodwin L."/>
            <person name="Pitluck S."/>
            <person name="Peters L."/>
            <person name="Kyrpides N."/>
            <person name="Mavromatis K."/>
            <person name="Ivanova N."/>
            <person name="Ovchinnikova G."/>
            <person name="Zhang X."/>
            <person name="Misra M."/>
            <person name="Detter J.C."/>
            <person name="Tapia R."/>
            <person name="Han C."/>
            <person name="Land M."/>
            <person name="Hauser L."/>
            <person name="Markowitz V."/>
            <person name="Cheng J.-F."/>
            <person name="Hugenholtz P."/>
            <person name="Woyke T."/>
            <person name="Wu D."/>
            <person name="Tindall B."/>
            <person name="Faehrich R."/>
            <person name="Brambilla E."/>
            <person name="Klenk H.-P."/>
            <person name="Eisen J.A."/>
        </authorList>
    </citation>
    <scope>NUCLEOTIDE SEQUENCE [LARGE SCALE GENOMIC DNA]</scope>
    <source>
        <strain evidence="13">ATCC 29530 / DSM 19594 / LMG 11500 / NCIMB 11436 / LSU 4</strain>
        <plasmid evidence="13">pRUNSL03</plasmid>
    </source>
</reference>
<accession>A0A7U3ZRP3</accession>
<feature type="domain" description="Fibronectin type-III" evidence="11">
    <location>
        <begin position="210"/>
        <end position="291"/>
    </location>
</feature>
<evidence type="ECO:0000256" key="6">
    <source>
        <dbReference type="ARBA" id="ARBA00022801"/>
    </source>
</evidence>
<comment type="similarity">
    <text evidence="2">Belongs to the DNA/RNA non-specific endonuclease family.</text>
</comment>
<dbReference type="SMART" id="SM00060">
    <property type="entry name" value="FN3"/>
    <property type="match status" value="4"/>
</dbReference>
<dbReference type="InterPro" id="IPR040255">
    <property type="entry name" value="Non-specific_endonuclease"/>
</dbReference>
<dbReference type="PROSITE" id="PS50853">
    <property type="entry name" value="FN3"/>
    <property type="match status" value="4"/>
</dbReference>
<keyword evidence="5 12" id="KW-0255">Endonuclease</keyword>
<evidence type="ECO:0000259" key="11">
    <source>
        <dbReference type="PROSITE" id="PS50853"/>
    </source>
</evidence>
<keyword evidence="13" id="KW-1185">Reference proteome</keyword>
<evidence type="ECO:0000256" key="1">
    <source>
        <dbReference type="ARBA" id="ARBA00001946"/>
    </source>
</evidence>
<dbReference type="Pfam" id="PF01223">
    <property type="entry name" value="Endonuclease_NS"/>
    <property type="match status" value="1"/>
</dbReference>
<evidence type="ECO:0000256" key="4">
    <source>
        <dbReference type="ARBA" id="ARBA00022723"/>
    </source>
</evidence>
<keyword evidence="6" id="KW-0378">Hydrolase</keyword>
<dbReference type="Gene3D" id="3.40.570.10">
    <property type="entry name" value="Extracellular Endonuclease, subunit A"/>
    <property type="match status" value="1"/>
</dbReference>
<feature type="chain" id="PRO_5030908799" evidence="10">
    <location>
        <begin position="21"/>
        <end position="671"/>
    </location>
</feature>
<dbReference type="InterPro" id="IPR001604">
    <property type="entry name" value="Endo_G_ENPP1-like_dom"/>
</dbReference>
<dbReference type="Pfam" id="PF00041">
    <property type="entry name" value="fn3"/>
    <property type="match status" value="2"/>
</dbReference>
<evidence type="ECO:0000313" key="12">
    <source>
        <dbReference type="EMBL" id="AEI52126.1"/>
    </source>
</evidence>
<dbReference type="Gene3D" id="2.60.40.10">
    <property type="entry name" value="Immunoglobulins"/>
    <property type="match status" value="4"/>
</dbReference>
<dbReference type="InterPro" id="IPR036116">
    <property type="entry name" value="FN3_sf"/>
</dbReference>
<dbReference type="AlphaFoldDB" id="A0A7U3ZRP3"/>
<proteinExistence type="inferred from homology"/>
<keyword evidence="7" id="KW-0460">Magnesium</keyword>
<dbReference type="GO" id="GO:0046872">
    <property type="term" value="F:metal ion binding"/>
    <property type="evidence" value="ECO:0007669"/>
    <property type="project" value="UniProtKB-KW"/>
</dbReference>
<dbReference type="PANTHER" id="PTHR13966:SF5">
    <property type="entry name" value="ENDONUCLEASE G, MITOCHONDRIAL"/>
    <property type="match status" value="1"/>
</dbReference>
<evidence type="ECO:0000256" key="7">
    <source>
        <dbReference type="ARBA" id="ARBA00022842"/>
    </source>
</evidence>
<geneLocation type="plasmid" evidence="12 13">
    <name>pRUNSL03</name>
</geneLocation>
<feature type="domain" description="Fibronectin type-III" evidence="11">
    <location>
        <begin position="122"/>
        <end position="203"/>
    </location>
</feature>
<dbReference type="InterPro" id="IPR013783">
    <property type="entry name" value="Ig-like_fold"/>
</dbReference>
<feature type="domain" description="Fibronectin type-III" evidence="11">
    <location>
        <begin position="34"/>
        <end position="115"/>
    </location>
</feature>
<dbReference type="SMART" id="SM00477">
    <property type="entry name" value="NUC"/>
    <property type="match status" value="1"/>
</dbReference>
<dbReference type="EMBL" id="CP002862">
    <property type="protein sequence ID" value="AEI52126.1"/>
    <property type="molecule type" value="Genomic_DNA"/>
</dbReference>
<dbReference type="PROSITE" id="PS01070">
    <property type="entry name" value="NUCLEASE_NON_SPEC"/>
    <property type="match status" value="1"/>
</dbReference>
<dbReference type="SUPFAM" id="SSF49265">
    <property type="entry name" value="Fibronectin type III"/>
    <property type="match status" value="2"/>
</dbReference>
<evidence type="ECO:0000256" key="2">
    <source>
        <dbReference type="ARBA" id="ARBA00010052"/>
    </source>
</evidence>
<dbReference type="InterPro" id="IPR044929">
    <property type="entry name" value="DNA/RNA_non-sp_Endonuclease_sf"/>
</dbReference>
<dbReference type="Proteomes" id="UP000000493">
    <property type="component" value="Plasmid pRUNSL03"/>
</dbReference>
<dbReference type="SMART" id="SM00892">
    <property type="entry name" value="Endonuclease_NS"/>
    <property type="match status" value="1"/>
</dbReference>
<keyword evidence="4 9" id="KW-0479">Metal-binding</keyword>
<evidence type="ECO:0000256" key="5">
    <source>
        <dbReference type="ARBA" id="ARBA00022759"/>
    </source>
</evidence>
<dbReference type="PROSITE" id="PS51257">
    <property type="entry name" value="PROKAR_LIPOPROTEIN"/>
    <property type="match status" value="1"/>
</dbReference>
<keyword evidence="3" id="KW-0540">Nuclease</keyword>
<feature type="binding site" evidence="9">
    <location>
        <position position="499"/>
    </location>
    <ligand>
        <name>Mg(2+)</name>
        <dbReference type="ChEBI" id="CHEBI:18420"/>
        <note>catalytic</note>
    </ligand>
</feature>
<dbReference type="CDD" id="cd00091">
    <property type="entry name" value="NUC"/>
    <property type="match status" value="1"/>
</dbReference>
<evidence type="ECO:0000256" key="3">
    <source>
        <dbReference type="ARBA" id="ARBA00022722"/>
    </source>
</evidence>
<dbReference type="InterPro" id="IPR020821">
    <property type="entry name" value="ENPP1-3/EXOG-like_nuc-like"/>
</dbReference>
<evidence type="ECO:0000256" key="10">
    <source>
        <dbReference type="SAM" id="SignalP"/>
    </source>
</evidence>
<keyword evidence="10" id="KW-0732">Signal</keyword>
<feature type="signal peptide" evidence="10">
    <location>
        <begin position="1"/>
        <end position="20"/>
    </location>
</feature>
<dbReference type="InterPro" id="IPR044925">
    <property type="entry name" value="His-Me_finger_sf"/>
</dbReference>
<reference evidence="12 13" key="2">
    <citation type="journal article" date="2012" name="Stand. Genomic Sci.">
        <title>Complete genome sequence of the aquatic bacterium Runella slithyformis type strain (LSU 4(T)).</title>
        <authorList>
            <person name="Copeland A."/>
            <person name="Zhang X."/>
            <person name="Misra M."/>
            <person name="Lapidus A."/>
            <person name="Nolan M."/>
            <person name="Lucas S."/>
            <person name="Deshpande S."/>
            <person name="Cheng J.F."/>
            <person name="Tapia R."/>
            <person name="Goodwin L.A."/>
            <person name="Pitluck S."/>
            <person name="Liolios K."/>
            <person name="Pagani I."/>
            <person name="Ivanova N."/>
            <person name="Mikhailova N."/>
            <person name="Pati A."/>
            <person name="Chen A."/>
            <person name="Palaniappan K."/>
            <person name="Land M."/>
            <person name="Hauser L."/>
            <person name="Pan C."/>
            <person name="Jeffries C.D."/>
            <person name="Detter J.C."/>
            <person name="Brambilla E.M."/>
            <person name="Rohde M."/>
            <person name="Djao O.D."/>
            <person name="Goker M."/>
            <person name="Sikorski J."/>
            <person name="Tindall B.J."/>
            <person name="Woyke T."/>
            <person name="Bristow J."/>
            <person name="Eisen J.A."/>
            <person name="Markowitz V."/>
            <person name="Hugenholtz P."/>
            <person name="Kyrpides N.C."/>
            <person name="Klenk H.P."/>
            <person name="Mavromatis K."/>
        </authorList>
    </citation>
    <scope>NUCLEOTIDE SEQUENCE [LARGE SCALE GENOMIC DNA]</scope>
    <source>
        <strain evidence="13">ATCC 29530 / DSM 19594 / LMG 11500 / NCIMB 11436 / LSU 4</strain>
    </source>
</reference>
<feature type="domain" description="Fibronectin type-III" evidence="11">
    <location>
        <begin position="298"/>
        <end position="379"/>
    </location>
</feature>
<evidence type="ECO:0000256" key="9">
    <source>
        <dbReference type="PIRSR" id="PIRSR640255-2"/>
    </source>
</evidence>
<dbReference type="InterPro" id="IPR003961">
    <property type="entry name" value="FN3_dom"/>
</dbReference>
<dbReference type="InterPro" id="IPR018524">
    <property type="entry name" value="DNA/RNA_endonuclease_AS"/>
</dbReference>
<sequence>MKLTALKIILPVMLCCIIYACSKKDNPAPTVPVIPSGLAMVSKSSSSIILKWTASNDAKGYRLYRDAAKIYEGTNSEYADTGLTAATTYTYTLAAYNTVGESAKSSAVTIKTDAPKPVIPAITTGLSLVSKTMTTISLKWDSTATADGYRLYRANTKVYEGSKRSHLDTNLTANTSYDYTVTSFNSAGESGKSTVLSVKTDEPKPTAPLTPTNLALVSKTTTTISLKWNASANAIAYRLYRSNIKVYEGNKIEFTDSELASNTNYSYMVSAVNAVGESVKSAAVSVKTDEPKLSAPATPSGLSLISKTTASIYLKWNASTTATGYRLYRANTKIYEGDKIEYNDSGLAENTNYDYTVSAFNAAGESGKSSVLSVKTNPAPVSVNIHLTLGNPTNASIEANNYLLTKPQYVLSYNNTNRHANWVSWELSKSWLGAADRQNDFRPDAVLPTGWYQVITSDYTGSGFDRGHLCPSADRTKTDDDNSSTFLMTNIIPQAPDLNRESWAYLEGYCRDVIKTGFKAIIIAGTIGTGGIGSNGAANTVKNQVNVPARLYKIIVLYSEYSSVNSASKVIAVNFPNTNADNKETSWLKYVTTVAEIEKQTGASFFNSLPTSTQNALKSQKYDATNSPFDVDAPVRSYNGNVLQIGPRGGCYYINSNGNKTYVDRSYCGTE</sequence>
<gene>
    <name evidence="12" type="ordered locus">Runsl_5829</name>
</gene>
<dbReference type="SUPFAM" id="SSF54060">
    <property type="entry name" value="His-Me finger endonucleases"/>
    <property type="match status" value="1"/>
</dbReference>
<organism evidence="12 13">
    <name type="scientific">Runella slithyformis (strain ATCC 29530 / DSM 19594 / LMG 11500 / NCIMB 11436 / LSU 4)</name>
    <dbReference type="NCBI Taxonomy" id="761193"/>
    <lineage>
        <taxon>Bacteria</taxon>
        <taxon>Pseudomonadati</taxon>
        <taxon>Bacteroidota</taxon>
        <taxon>Cytophagia</taxon>
        <taxon>Cytophagales</taxon>
        <taxon>Spirosomataceae</taxon>
        <taxon>Runella</taxon>
    </lineage>
</organism>
<feature type="active site" description="Proton acceptor" evidence="8">
    <location>
        <position position="468"/>
    </location>
</feature>
<dbReference type="GO" id="GO:0016787">
    <property type="term" value="F:hydrolase activity"/>
    <property type="evidence" value="ECO:0007669"/>
    <property type="project" value="UniProtKB-KW"/>
</dbReference>